<sequence length="223" mass="26153">MKNNSSQNFKDKSWSQSLRSPKAKTEAPSKICPKELEHKRRLEFYLIEKNRKRAASNLDFNSISSLTSARCTPKYINQDFRNIKTSQNSLTPRSCHTERDDTDLLNEKSKEYETVYEKLKMFYEDIIERQAADLAEIKAENFYLTNKLKAAESDFNKFDKELASSEVSTHLKSDEDNLNFFSNVAYYKTKIEEAEERMENQRSEFLEVITKLKAENLRLKNNA</sequence>
<evidence type="ECO:0000313" key="3">
    <source>
        <dbReference type="EMBL" id="CAG9310077.1"/>
    </source>
</evidence>
<feature type="region of interest" description="Disordered" evidence="2">
    <location>
        <begin position="1"/>
        <end position="32"/>
    </location>
</feature>
<evidence type="ECO:0000313" key="4">
    <source>
        <dbReference type="Proteomes" id="UP001162131"/>
    </source>
</evidence>
<dbReference type="AlphaFoldDB" id="A0AAU9I932"/>
<feature type="compositionally biased region" description="Basic and acidic residues" evidence="2">
    <location>
        <begin position="23"/>
        <end position="32"/>
    </location>
</feature>
<comment type="caution">
    <text evidence="3">The sequence shown here is derived from an EMBL/GenBank/DDBJ whole genome shotgun (WGS) entry which is preliminary data.</text>
</comment>
<protein>
    <submittedName>
        <fullName evidence="3">Uncharacterized protein</fullName>
    </submittedName>
</protein>
<name>A0AAU9I932_9CILI</name>
<organism evidence="3 4">
    <name type="scientific">Blepharisma stoltei</name>
    <dbReference type="NCBI Taxonomy" id="1481888"/>
    <lineage>
        <taxon>Eukaryota</taxon>
        <taxon>Sar</taxon>
        <taxon>Alveolata</taxon>
        <taxon>Ciliophora</taxon>
        <taxon>Postciliodesmatophora</taxon>
        <taxon>Heterotrichea</taxon>
        <taxon>Heterotrichida</taxon>
        <taxon>Blepharismidae</taxon>
        <taxon>Blepharisma</taxon>
    </lineage>
</organism>
<feature type="coiled-coil region" evidence="1">
    <location>
        <begin position="184"/>
        <end position="215"/>
    </location>
</feature>
<dbReference type="EMBL" id="CAJZBQ010000001">
    <property type="protein sequence ID" value="CAG9310077.1"/>
    <property type="molecule type" value="Genomic_DNA"/>
</dbReference>
<keyword evidence="1" id="KW-0175">Coiled coil</keyword>
<gene>
    <name evidence="3" type="ORF">BSTOLATCC_MIC288</name>
</gene>
<proteinExistence type="predicted"/>
<evidence type="ECO:0000256" key="2">
    <source>
        <dbReference type="SAM" id="MobiDB-lite"/>
    </source>
</evidence>
<reference evidence="3" key="1">
    <citation type="submission" date="2021-09" db="EMBL/GenBank/DDBJ databases">
        <authorList>
            <consortium name="AG Swart"/>
            <person name="Singh M."/>
            <person name="Singh A."/>
            <person name="Seah K."/>
            <person name="Emmerich C."/>
        </authorList>
    </citation>
    <scope>NUCLEOTIDE SEQUENCE</scope>
    <source>
        <strain evidence="3">ATCC30299</strain>
    </source>
</reference>
<dbReference type="Proteomes" id="UP001162131">
    <property type="component" value="Unassembled WGS sequence"/>
</dbReference>
<feature type="compositionally biased region" description="Polar residues" evidence="2">
    <location>
        <begin position="1"/>
        <end position="19"/>
    </location>
</feature>
<evidence type="ECO:0000256" key="1">
    <source>
        <dbReference type="SAM" id="Coils"/>
    </source>
</evidence>
<keyword evidence="4" id="KW-1185">Reference proteome</keyword>
<accession>A0AAU9I932</accession>